<dbReference type="OrthoDB" id="122824at2"/>
<dbReference type="KEGG" id="dai:Desaci_0570"/>
<dbReference type="EMBL" id="CP003639">
    <property type="protein sequence ID" value="AFM39634.1"/>
    <property type="molecule type" value="Genomic_DNA"/>
</dbReference>
<dbReference type="GO" id="GO:0003677">
    <property type="term" value="F:DNA binding"/>
    <property type="evidence" value="ECO:0007669"/>
    <property type="project" value="UniProtKB-KW"/>
</dbReference>
<evidence type="ECO:0000313" key="6">
    <source>
        <dbReference type="Proteomes" id="UP000002892"/>
    </source>
</evidence>
<dbReference type="eggNOG" id="COG3682">
    <property type="taxonomic scope" value="Bacteria"/>
</dbReference>
<organism evidence="5 6">
    <name type="scientific">Desulfosporosinus acidiphilus (strain DSM 22704 / JCM 16185 / SJ4)</name>
    <dbReference type="NCBI Taxonomy" id="646529"/>
    <lineage>
        <taxon>Bacteria</taxon>
        <taxon>Bacillati</taxon>
        <taxon>Bacillota</taxon>
        <taxon>Clostridia</taxon>
        <taxon>Eubacteriales</taxon>
        <taxon>Desulfitobacteriaceae</taxon>
        <taxon>Desulfosporosinus</taxon>
    </lineage>
</organism>
<comment type="similarity">
    <text evidence="1">Belongs to the BlaI transcriptional regulatory family.</text>
</comment>
<dbReference type="PIRSF" id="PIRSF019455">
    <property type="entry name" value="CopR_AtkY"/>
    <property type="match status" value="1"/>
</dbReference>
<dbReference type="Proteomes" id="UP000002892">
    <property type="component" value="Chromosome"/>
</dbReference>
<accession>I4D1G0</accession>
<evidence type="ECO:0000313" key="5">
    <source>
        <dbReference type="EMBL" id="AFM39634.1"/>
    </source>
</evidence>
<keyword evidence="2" id="KW-0805">Transcription regulation</keyword>
<dbReference type="AlphaFoldDB" id="I4D1G0"/>
<protein>
    <submittedName>
        <fullName evidence="5">Putative transcriptional regulator</fullName>
    </submittedName>
</protein>
<reference evidence="5 6" key="1">
    <citation type="journal article" date="2012" name="J. Bacteriol.">
        <title>Complete genome sequences of Desulfosporosinus orientis DSM765T, Desulfosporosinus youngiae DSM17734T, Desulfosporosinus meridiei DSM13257T, and Desulfosporosinus acidiphilus DSM22704T.</title>
        <authorList>
            <person name="Pester M."/>
            <person name="Brambilla E."/>
            <person name="Alazard D."/>
            <person name="Rattei T."/>
            <person name="Weinmaier T."/>
            <person name="Han J."/>
            <person name="Lucas S."/>
            <person name="Lapidus A."/>
            <person name="Cheng J.F."/>
            <person name="Goodwin L."/>
            <person name="Pitluck S."/>
            <person name="Peters L."/>
            <person name="Ovchinnikova G."/>
            <person name="Teshima H."/>
            <person name="Detter J.C."/>
            <person name="Han C.S."/>
            <person name="Tapia R."/>
            <person name="Land M.L."/>
            <person name="Hauser L."/>
            <person name="Kyrpides N.C."/>
            <person name="Ivanova N.N."/>
            <person name="Pagani I."/>
            <person name="Huntmann M."/>
            <person name="Wei C.L."/>
            <person name="Davenport K.W."/>
            <person name="Daligault H."/>
            <person name="Chain P.S."/>
            <person name="Chen A."/>
            <person name="Mavromatis K."/>
            <person name="Markowitz V."/>
            <person name="Szeto E."/>
            <person name="Mikhailova N."/>
            <person name="Pati A."/>
            <person name="Wagner M."/>
            <person name="Woyke T."/>
            <person name="Ollivier B."/>
            <person name="Klenk H.P."/>
            <person name="Spring S."/>
            <person name="Loy A."/>
        </authorList>
    </citation>
    <scope>NUCLEOTIDE SEQUENCE [LARGE SCALE GENOMIC DNA]</scope>
    <source>
        <strain evidence="6">DSM 22704 / JCM 16185 / SJ4</strain>
    </source>
</reference>
<dbReference type="SUPFAM" id="SSF46785">
    <property type="entry name" value="Winged helix' DNA-binding domain"/>
    <property type="match status" value="1"/>
</dbReference>
<evidence type="ECO:0000256" key="2">
    <source>
        <dbReference type="ARBA" id="ARBA00023015"/>
    </source>
</evidence>
<evidence type="ECO:0000256" key="1">
    <source>
        <dbReference type="ARBA" id="ARBA00011046"/>
    </source>
</evidence>
<dbReference type="InterPro" id="IPR005650">
    <property type="entry name" value="BlaI_family"/>
</dbReference>
<name>I4D1G0_DESAJ</name>
<keyword evidence="6" id="KW-1185">Reference proteome</keyword>
<evidence type="ECO:0000256" key="3">
    <source>
        <dbReference type="ARBA" id="ARBA00023125"/>
    </source>
</evidence>
<keyword evidence="4" id="KW-0804">Transcription</keyword>
<gene>
    <name evidence="5" type="ordered locus">Desaci_0570</name>
</gene>
<dbReference type="GO" id="GO:0045892">
    <property type="term" value="P:negative regulation of DNA-templated transcription"/>
    <property type="evidence" value="ECO:0007669"/>
    <property type="project" value="InterPro"/>
</dbReference>
<dbReference type="InterPro" id="IPR036390">
    <property type="entry name" value="WH_DNA-bd_sf"/>
</dbReference>
<keyword evidence="3" id="KW-0238">DNA-binding</keyword>
<dbReference type="HOGENOM" id="CLU_119090_1_2_9"/>
<dbReference type="InterPro" id="IPR036388">
    <property type="entry name" value="WH-like_DNA-bd_sf"/>
</dbReference>
<dbReference type="Gene3D" id="1.10.10.10">
    <property type="entry name" value="Winged helix-like DNA-binding domain superfamily/Winged helix DNA-binding domain"/>
    <property type="match status" value="1"/>
</dbReference>
<dbReference type="Pfam" id="PF03965">
    <property type="entry name" value="Penicillinase_R"/>
    <property type="match status" value="1"/>
</dbReference>
<proteinExistence type="inferred from homology"/>
<dbReference type="STRING" id="646529.Desaci_0570"/>
<evidence type="ECO:0000256" key="4">
    <source>
        <dbReference type="ARBA" id="ARBA00023163"/>
    </source>
</evidence>
<sequence>MNRMNFSFRPNKKGFEKILGELETQVMEIVWRREEVSVREVFDELNQKRPLAYTTVLTTMKNLYLKKLLERRQSGIAFIYVPVYTRDELSRLAVEEVVNGLLNDFAQPFIACLTNLHHKDELSDIVGQLEQLLKEKGKGDSSQ</sequence>